<gene>
    <name evidence="2" type="ORF">SPHA_6351</name>
</gene>
<feature type="transmembrane region" description="Helical" evidence="1">
    <location>
        <begin position="81"/>
        <end position="103"/>
    </location>
</feature>
<protein>
    <submittedName>
        <fullName evidence="2">Uncharacterized protein</fullName>
    </submittedName>
</protein>
<proteinExistence type="predicted"/>
<keyword evidence="1" id="KW-0812">Transmembrane</keyword>
<sequence>MIHYLMPLLFSHPFSYDPLSHASSFFALFSSHPLPSFTTKISISHASGLLSLPVSSHPLPHPSNTTKMIHYLMPLLFFLPFPYLLILFSIISCLFSSSCIFSFSPSSLQLKMIHYLMPLLFSLPFPMIHYLMPLVFSHPFSCIFSCLSLPHPLQSTDDPLSHASAFLSPFSCIFSFSPHPSNTTKMIHYLMPLVFSHPFPVSSHPLPHPFQYN</sequence>
<organism evidence="2 3">
    <name type="scientific">Acanthosepion pharaonis</name>
    <name type="common">Pharaoh cuttlefish</name>
    <name type="synonym">Sepia pharaonis</name>
    <dbReference type="NCBI Taxonomy" id="158019"/>
    <lineage>
        <taxon>Eukaryota</taxon>
        <taxon>Metazoa</taxon>
        <taxon>Spiralia</taxon>
        <taxon>Lophotrochozoa</taxon>
        <taxon>Mollusca</taxon>
        <taxon>Cephalopoda</taxon>
        <taxon>Coleoidea</taxon>
        <taxon>Decapodiformes</taxon>
        <taxon>Sepiida</taxon>
        <taxon>Sepiina</taxon>
        <taxon>Sepiidae</taxon>
        <taxon>Acanthosepion</taxon>
    </lineage>
</organism>
<keyword evidence="1" id="KW-1133">Transmembrane helix</keyword>
<name>A0A812AXT4_ACAPH</name>
<reference evidence="2" key="1">
    <citation type="submission" date="2021-01" db="EMBL/GenBank/DDBJ databases">
        <authorList>
            <person name="Li R."/>
            <person name="Bekaert M."/>
        </authorList>
    </citation>
    <scope>NUCLEOTIDE SEQUENCE</scope>
    <source>
        <strain evidence="2">Farmed</strain>
    </source>
</reference>
<dbReference type="AlphaFoldDB" id="A0A812AXT4"/>
<dbReference type="EMBL" id="CAHIKZ030000208">
    <property type="protein sequence ID" value="CAE1160309.1"/>
    <property type="molecule type" value="Genomic_DNA"/>
</dbReference>
<feature type="transmembrane region" description="Helical" evidence="1">
    <location>
        <begin position="115"/>
        <end position="136"/>
    </location>
</feature>
<evidence type="ECO:0000313" key="2">
    <source>
        <dbReference type="EMBL" id="CAE1160309.1"/>
    </source>
</evidence>
<keyword evidence="3" id="KW-1185">Reference proteome</keyword>
<accession>A0A812AXT4</accession>
<dbReference type="Proteomes" id="UP000597762">
    <property type="component" value="Unassembled WGS sequence"/>
</dbReference>
<evidence type="ECO:0000313" key="3">
    <source>
        <dbReference type="Proteomes" id="UP000597762"/>
    </source>
</evidence>
<comment type="caution">
    <text evidence="2">The sequence shown here is derived from an EMBL/GenBank/DDBJ whole genome shotgun (WGS) entry which is preliminary data.</text>
</comment>
<keyword evidence="1" id="KW-0472">Membrane</keyword>
<evidence type="ECO:0000256" key="1">
    <source>
        <dbReference type="SAM" id="Phobius"/>
    </source>
</evidence>